<evidence type="ECO:0000313" key="17">
    <source>
        <dbReference type="EMBL" id="TPX56981.1"/>
    </source>
</evidence>
<evidence type="ECO:0000256" key="2">
    <source>
        <dbReference type="ARBA" id="ARBA00007577"/>
    </source>
</evidence>
<dbReference type="PROSITE" id="PS50929">
    <property type="entry name" value="ABC_TM1F"/>
    <property type="match status" value="2"/>
</dbReference>
<dbReference type="GO" id="GO:0005743">
    <property type="term" value="C:mitochondrial inner membrane"/>
    <property type="evidence" value="ECO:0007669"/>
    <property type="project" value="TreeGrafter"/>
</dbReference>
<evidence type="ECO:0000256" key="6">
    <source>
        <dbReference type="ARBA" id="ARBA00022741"/>
    </source>
</evidence>
<dbReference type="GO" id="GO:0003735">
    <property type="term" value="F:structural constituent of ribosome"/>
    <property type="evidence" value="ECO:0007669"/>
    <property type="project" value="InterPro"/>
</dbReference>
<dbReference type="STRING" id="109895.A0A507DZT8"/>
<comment type="caution">
    <text evidence="17">The sequence shown here is derived from an EMBL/GenBank/DDBJ whole genome shotgun (WGS) entry which is preliminary data.</text>
</comment>
<dbReference type="FunFam" id="1.20.1560.10:FF:000057">
    <property type="entry name" value="ABC multidrug transporter SitT"/>
    <property type="match status" value="1"/>
</dbReference>
<dbReference type="Gene3D" id="1.10.1620.10">
    <property type="entry name" value="Ribosomal protein L39e"/>
    <property type="match status" value="1"/>
</dbReference>
<dbReference type="GO" id="GO:0005840">
    <property type="term" value="C:ribosome"/>
    <property type="evidence" value="ECO:0007669"/>
    <property type="project" value="UniProtKB-KW"/>
</dbReference>
<dbReference type="Pfam" id="PF00664">
    <property type="entry name" value="ABC_membrane"/>
    <property type="match status" value="2"/>
</dbReference>
<reference evidence="17 18" key="1">
    <citation type="journal article" date="2019" name="Sci. Rep.">
        <title>Comparative genomics of chytrid fungi reveal insights into the obligate biotrophic and pathogenic lifestyle of Synchytrium endobioticum.</title>
        <authorList>
            <person name="van de Vossenberg B.T.L.H."/>
            <person name="Warris S."/>
            <person name="Nguyen H.D.T."/>
            <person name="van Gent-Pelzer M.P.E."/>
            <person name="Joly D.L."/>
            <person name="van de Geest H.C."/>
            <person name="Bonants P.J.M."/>
            <person name="Smith D.S."/>
            <person name="Levesque C.A."/>
            <person name="van der Lee T.A.J."/>
        </authorList>
    </citation>
    <scope>NUCLEOTIDE SEQUENCE [LARGE SCALE GENOMIC DNA]</scope>
    <source>
        <strain evidence="17 18">CBS 809.83</strain>
    </source>
</reference>
<dbReference type="Pfam" id="PF00005">
    <property type="entry name" value="ABC_tran"/>
    <property type="match status" value="2"/>
</dbReference>
<evidence type="ECO:0000259" key="15">
    <source>
        <dbReference type="PROSITE" id="PS50893"/>
    </source>
</evidence>
<dbReference type="CDD" id="cd18578">
    <property type="entry name" value="ABC_6TM_Pgp_ABCB1_D2_like"/>
    <property type="match status" value="1"/>
</dbReference>
<keyword evidence="10 14" id="KW-0472">Membrane</keyword>
<evidence type="ECO:0000313" key="18">
    <source>
        <dbReference type="Proteomes" id="UP000318582"/>
    </source>
</evidence>
<dbReference type="InterPro" id="IPR003439">
    <property type="entry name" value="ABC_transporter-like_ATP-bd"/>
</dbReference>
<dbReference type="GO" id="GO:0015421">
    <property type="term" value="F:ABC-type oligopeptide transporter activity"/>
    <property type="evidence" value="ECO:0007669"/>
    <property type="project" value="TreeGrafter"/>
</dbReference>
<keyword evidence="6" id="KW-0547">Nucleotide-binding</keyword>
<feature type="domain" description="ABC transmembrane type-1" evidence="16">
    <location>
        <begin position="844"/>
        <end position="1134"/>
    </location>
</feature>
<evidence type="ECO:0000256" key="5">
    <source>
        <dbReference type="ARBA" id="ARBA00022692"/>
    </source>
</evidence>
<sequence length="1462" mass="159715">MAMNEAELEAPRAGSQVPVDTSSESTSDNTPNRAARTAMIPVPEVVCNVENNKSSNDSTTASSSTQVSMTSHVDDSHQRTSTQGGCLEDIVLADPPHSVQAPPDVIITVDLVGITNQVQEQISVEEAKLKAADGPSNGDVNSPGKRSPFHVKWDYFRLFRYSTRFDIFLLTAGVLCAMGAGVPLPLIGIIFGNLINDFSQKLGDPSKLSSDELEAFQHSINTKVSYLVYVAIGYFLLTYAYCVCWSLIGERVGRKLREEYVAATLRMEVGWFAEVGAGEVSNRITSDIQTIHLGTSEKVGICIQSVSYFVVALAVSFSKSAQLAGIMLAIVPAFVIVIMGGSKITAKYTTRASDAYSKASALTEEAFGNVRMVQAFNSQERLARVYESLLTVAEKEGVRKSVAAALMMGAIFFLAYSSNALAYWQGSRLIVNNSVDGAGDVFTVIFMMLDSAFIIGYFSPFLQTFAFAAGAGCKLLDTIDRVSSIDPTSDAGFRPAKCQGALELRDVRFVYPTRPDVEVLKGVNLVIEQGKTTAIVGLSGSGKSTVVSLVERFHDPTSGQIFLDGIAITSLNLRWLRHQMALVMQEPVLFNGTIMENIALGLAHHPTPLTQEEKDHLCIQAARDANAHGFVSKLPEGYDTRVGERGMGLSGGQKQRIAIARAIVSDPKILLLDEATSALDVQSERIVQSALDRASENRTTIVIAHRLSTVKNAHKIVVMAQGTIIEQGTHAELLALGGAYYRAVQTQNIGTPNATPLAVTSVETEDIVADELIVNEHKTSIRGDSRSDKTIVESKFTVENGRISGDKSGGRVDSVAHSTSKITTWRLLQRISGMMGRWEWVCVALGLLTSAMIGSVYSFEAVIFSNLVTTLSFDGTGDASKMLEVANRFCLYFMAIAVTICFAHSTNGTVFGWVSGRLLWRVRSLSFRSIVHQDISYFDTPDRTAASLVSALNVDANHLSGLTGVVIGTVFSIMVNLTAGITLAHVVAWKIALVVVLAVPIMLVAGFLRVRIIARFQKRHETAYVSSAALAAEAIGNIKTVAALSCENVIRTRYHDSLEAPYQDSIRSISSGNFWLALAYSITYLLYAMAYWWGSRLLSKGEYSVQQFFIVLPALLFSAQASGQMFSLAPDVTKARVAAANIFRVIDSKGNIGFEVEVVKEMEQREKRSGLGVEFKDVWFTYPSRPELPVLKGLSLKIEPGQFVAFVGESGCGKSTAVALIERFYDPDSGTILLNNTPLPTLPIHSQRSRIALVNQEPTLYEGTIRFNILIGSDKPAHEITESEFLHVCHMANVHEFVALLPDGYETVVGNKGSGLSGGQKQRIAIARALLRDPEVLLLDEATSALDSESERVVQTALNEASKNQTTISIAHRLSTIRHADRIFVFDRGVVVESGTHDELEALRGKYFAMVQPSNKSFKVKRILGKKQKQNRPIPNWIRLRTDNTIRYNAKRRHWRRTKLNL</sequence>
<name>A0A507DZT8_9FUNG</name>
<protein>
    <recommendedName>
        <fullName evidence="12">60S ribosomal protein L39</fullName>
    </recommendedName>
</protein>
<dbReference type="GO" id="GO:0005524">
    <property type="term" value="F:ATP binding"/>
    <property type="evidence" value="ECO:0007669"/>
    <property type="project" value="UniProtKB-KW"/>
</dbReference>
<feature type="transmembrane region" description="Helical" evidence="14">
    <location>
        <begin position="891"/>
        <end position="914"/>
    </location>
</feature>
<comment type="similarity">
    <text evidence="2">Belongs to the ABC transporter superfamily. ABCB family. Multidrug resistance exporter (TC 3.A.1.201) subfamily.</text>
</comment>
<evidence type="ECO:0000256" key="7">
    <source>
        <dbReference type="ARBA" id="ARBA00022840"/>
    </source>
</evidence>
<evidence type="ECO:0000256" key="3">
    <source>
        <dbReference type="ARBA" id="ARBA00009339"/>
    </source>
</evidence>
<feature type="transmembrane region" description="Helical" evidence="14">
    <location>
        <begin position="226"/>
        <end position="248"/>
    </location>
</feature>
<keyword evidence="11" id="KW-0687">Ribonucleoprotein</keyword>
<dbReference type="FunFam" id="3.40.50.300:FF:000967">
    <property type="entry name" value="ABC multidrug transporter mdr4"/>
    <property type="match status" value="1"/>
</dbReference>
<dbReference type="InterPro" id="IPR003593">
    <property type="entry name" value="AAA+_ATPase"/>
</dbReference>
<keyword evidence="9 14" id="KW-1133">Transmembrane helix</keyword>
<feature type="compositionally biased region" description="Low complexity" evidence="13">
    <location>
        <begin position="41"/>
        <end position="65"/>
    </location>
</feature>
<dbReference type="PANTHER" id="PTHR43394:SF27">
    <property type="entry name" value="ATP-DEPENDENT TRANSLOCASE ABCB1-LIKE"/>
    <property type="match status" value="1"/>
</dbReference>
<dbReference type="InterPro" id="IPR023626">
    <property type="entry name" value="Ribosomal_eL39_dom_sf"/>
</dbReference>
<accession>A0A507DZT8</accession>
<dbReference type="PROSITE" id="PS50893">
    <property type="entry name" value="ABC_TRANSPORTER_2"/>
    <property type="match status" value="2"/>
</dbReference>
<evidence type="ECO:0000256" key="12">
    <source>
        <dbReference type="ARBA" id="ARBA00035339"/>
    </source>
</evidence>
<proteinExistence type="inferred from homology"/>
<feature type="transmembrane region" description="Helical" evidence="14">
    <location>
        <begin position="441"/>
        <end position="458"/>
    </location>
</feature>
<evidence type="ECO:0000256" key="4">
    <source>
        <dbReference type="ARBA" id="ARBA00022448"/>
    </source>
</evidence>
<feature type="compositionally biased region" description="Polar residues" evidence="13">
    <location>
        <begin position="18"/>
        <end position="32"/>
    </location>
</feature>
<dbReference type="InterPro" id="IPR011527">
    <property type="entry name" value="ABC1_TM_dom"/>
</dbReference>
<keyword evidence="5 14" id="KW-0812">Transmembrane</keyword>
<feature type="transmembrane region" description="Helical" evidence="14">
    <location>
        <begin position="323"/>
        <end position="341"/>
    </location>
</feature>
<dbReference type="CDD" id="cd18577">
    <property type="entry name" value="ABC_6TM_Pgp_ABCB1_D1_like"/>
    <property type="match status" value="1"/>
</dbReference>
<feature type="domain" description="ABC transmembrane type-1" evidence="16">
    <location>
        <begin position="172"/>
        <end position="466"/>
    </location>
</feature>
<dbReference type="InterPro" id="IPR036640">
    <property type="entry name" value="ABC1_TM_sf"/>
</dbReference>
<dbReference type="PANTHER" id="PTHR43394">
    <property type="entry name" value="ATP-DEPENDENT PERMEASE MDL1, MITOCHONDRIAL"/>
    <property type="match status" value="1"/>
</dbReference>
<feature type="transmembrane region" description="Helical" evidence="14">
    <location>
        <begin position="402"/>
        <end position="421"/>
    </location>
</feature>
<feature type="transmembrane region" description="Helical" evidence="14">
    <location>
        <begin position="987"/>
        <end position="1010"/>
    </location>
</feature>
<dbReference type="Gene3D" id="3.40.50.300">
    <property type="entry name" value="P-loop containing nucleotide triphosphate hydrolases"/>
    <property type="match status" value="2"/>
</dbReference>
<evidence type="ECO:0000256" key="8">
    <source>
        <dbReference type="ARBA" id="ARBA00022980"/>
    </source>
</evidence>
<dbReference type="CDD" id="cd03249">
    <property type="entry name" value="ABC_MTABC3_MDL1_MDL2"/>
    <property type="match status" value="2"/>
</dbReference>
<feature type="transmembrane region" description="Helical" evidence="14">
    <location>
        <begin position="959"/>
        <end position="981"/>
    </location>
</feature>
<feature type="transmembrane region" description="Helical" evidence="14">
    <location>
        <begin position="167"/>
        <end position="195"/>
    </location>
</feature>
<dbReference type="InterPro" id="IPR020083">
    <property type="entry name" value="Ribosomal_eL39_CS"/>
</dbReference>
<feature type="region of interest" description="Disordered" evidence="13">
    <location>
        <begin position="1"/>
        <end position="82"/>
    </location>
</feature>
<evidence type="ECO:0000256" key="11">
    <source>
        <dbReference type="ARBA" id="ARBA00023274"/>
    </source>
</evidence>
<keyword evidence="4" id="KW-0813">Transport</keyword>
<dbReference type="SUPFAM" id="SSF52540">
    <property type="entry name" value="P-loop containing nucleoside triphosphate hydrolases"/>
    <property type="match status" value="2"/>
</dbReference>
<dbReference type="SMART" id="SM00382">
    <property type="entry name" value="AAA"/>
    <property type="match status" value="2"/>
</dbReference>
<dbReference type="GO" id="GO:1990904">
    <property type="term" value="C:ribonucleoprotein complex"/>
    <property type="evidence" value="ECO:0007669"/>
    <property type="project" value="UniProtKB-KW"/>
</dbReference>
<feature type="transmembrane region" description="Helical" evidence="14">
    <location>
        <begin position="1074"/>
        <end position="1093"/>
    </location>
</feature>
<dbReference type="FunFam" id="3.40.50.300:FF:000251">
    <property type="entry name" value="ABC transporter B family member 19"/>
    <property type="match status" value="1"/>
</dbReference>
<evidence type="ECO:0000256" key="9">
    <source>
        <dbReference type="ARBA" id="ARBA00022989"/>
    </source>
</evidence>
<keyword evidence="7" id="KW-0067">ATP-binding</keyword>
<dbReference type="EMBL" id="QEAQ01000061">
    <property type="protein sequence ID" value="TPX56981.1"/>
    <property type="molecule type" value="Genomic_DNA"/>
</dbReference>
<dbReference type="InterPro" id="IPR027417">
    <property type="entry name" value="P-loop_NTPase"/>
</dbReference>
<dbReference type="GO" id="GO:0090374">
    <property type="term" value="P:oligopeptide export from mitochondrion"/>
    <property type="evidence" value="ECO:0007669"/>
    <property type="project" value="TreeGrafter"/>
</dbReference>
<dbReference type="PROSITE" id="PS00051">
    <property type="entry name" value="RIBOSOMAL_L39E"/>
    <property type="match status" value="1"/>
</dbReference>
<comment type="similarity">
    <text evidence="3">Belongs to the eukaryotic ribosomal protein eL39 family.</text>
</comment>
<organism evidence="17 18">
    <name type="scientific">Powellomyces hirtus</name>
    <dbReference type="NCBI Taxonomy" id="109895"/>
    <lineage>
        <taxon>Eukaryota</taxon>
        <taxon>Fungi</taxon>
        <taxon>Fungi incertae sedis</taxon>
        <taxon>Chytridiomycota</taxon>
        <taxon>Chytridiomycota incertae sedis</taxon>
        <taxon>Chytridiomycetes</taxon>
        <taxon>Spizellomycetales</taxon>
        <taxon>Powellomycetaceae</taxon>
        <taxon>Powellomyces</taxon>
    </lineage>
</organism>
<dbReference type="PROSITE" id="PS00211">
    <property type="entry name" value="ABC_TRANSPORTER_1"/>
    <property type="match status" value="2"/>
</dbReference>
<dbReference type="Proteomes" id="UP000318582">
    <property type="component" value="Unassembled WGS sequence"/>
</dbReference>
<feature type="domain" description="ABC transporter" evidence="15">
    <location>
        <begin position="502"/>
        <end position="746"/>
    </location>
</feature>
<dbReference type="InterPro" id="IPR039421">
    <property type="entry name" value="Type_1_exporter"/>
</dbReference>
<feature type="transmembrane region" description="Helical" evidence="14">
    <location>
        <begin position="838"/>
        <end position="859"/>
    </location>
</feature>
<dbReference type="GO" id="GO:0006412">
    <property type="term" value="P:translation"/>
    <property type="evidence" value="ECO:0007669"/>
    <property type="project" value="InterPro"/>
</dbReference>
<dbReference type="GO" id="GO:0016887">
    <property type="term" value="F:ATP hydrolysis activity"/>
    <property type="evidence" value="ECO:0007669"/>
    <property type="project" value="InterPro"/>
</dbReference>
<feature type="domain" description="ABC transporter" evidence="15">
    <location>
        <begin position="1173"/>
        <end position="1413"/>
    </location>
</feature>
<evidence type="ECO:0000259" key="16">
    <source>
        <dbReference type="PROSITE" id="PS50929"/>
    </source>
</evidence>
<dbReference type="Pfam" id="PF00832">
    <property type="entry name" value="Ribosomal_L39"/>
    <property type="match status" value="1"/>
</dbReference>
<gene>
    <name evidence="17" type="ORF">PhCBS80983_g04178</name>
</gene>
<dbReference type="InterPro" id="IPR017871">
    <property type="entry name" value="ABC_transporter-like_CS"/>
</dbReference>
<dbReference type="SUPFAM" id="SSF48662">
    <property type="entry name" value="Ribosomal protein L39e"/>
    <property type="match status" value="1"/>
</dbReference>
<comment type="subcellular location">
    <subcellularLocation>
        <location evidence="1">Membrane</location>
        <topology evidence="1">Multi-pass membrane protein</topology>
    </subcellularLocation>
</comment>
<feature type="transmembrane region" description="Helical" evidence="14">
    <location>
        <begin position="299"/>
        <end position="317"/>
    </location>
</feature>
<evidence type="ECO:0000256" key="1">
    <source>
        <dbReference type="ARBA" id="ARBA00004141"/>
    </source>
</evidence>
<keyword evidence="18" id="KW-1185">Reference proteome</keyword>
<keyword evidence="8" id="KW-0689">Ribosomal protein</keyword>
<dbReference type="InterPro" id="IPR000077">
    <property type="entry name" value="Ribosomal_eL39"/>
</dbReference>
<dbReference type="Gene3D" id="1.20.1560.10">
    <property type="entry name" value="ABC transporter type 1, transmembrane domain"/>
    <property type="match status" value="1"/>
</dbReference>
<evidence type="ECO:0000256" key="14">
    <source>
        <dbReference type="SAM" id="Phobius"/>
    </source>
</evidence>
<evidence type="ECO:0000256" key="13">
    <source>
        <dbReference type="SAM" id="MobiDB-lite"/>
    </source>
</evidence>
<dbReference type="SUPFAM" id="SSF90123">
    <property type="entry name" value="ABC transporter transmembrane region"/>
    <property type="match status" value="2"/>
</dbReference>
<dbReference type="FunFam" id="1.10.1620.10:FF:000001">
    <property type="entry name" value="60S ribosomal protein-like L39"/>
    <property type="match status" value="1"/>
</dbReference>
<evidence type="ECO:0000256" key="10">
    <source>
        <dbReference type="ARBA" id="ARBA00023136"/>
    </source>
</evidence>